<keyword evidence="8 17" id="KW-0418">Kinase</keyword>
<dbReference type="GO" id="GO:0106310">
    <property type="term" value="F:protein serine kinase activity"/>
    <property type="evidence" value="ECO:0007669"/>
    <property type="project" value="RHEA"/>
</dbReference>
<evidence type="ECO:0000256" key="10">
    <source>
        <dbReference type="ARBA" id="ARBA00022989"/>
    </source>
</evidence>
<dbReference type="Pfam" id="PF00069">
    <property type="entry name" value="Pkinase"/>
    <property type="match status" value="1"/>
</dbReference>
<dbReference type="InterPro" id="IPR017441">
    <property type="entry name" value="Protein_kinase_ATP_BS"/>
</dbReference>
<evidence type="ECO:0000256" key="7">
    <source>
        <dbReference type="ARBA" id="ARBA00022741"/>
    </source>
</evidence>
<comment type="similarity">
    <text evidence="17">Belongs to the protein kinase superfamily. Ser/Thr protein kinase family.</text>
</comment>
<dbReference type="Gene3D" id="3.30.200.20">
    <property type="entry name" value="Phosphorylase Kinase, domain 1"/>
    <property type="match status" value="1"/>
</dbReference>
<evidence type="ECO:0000256" key="9">
    <source>
        <dbReference type="ARBA" id="ARBA00022840"/>
    </source>
</evidence>
<dbReference type="FunFam" id="3.30.200.20:FF:000178">
    <property type="entry name" value="serine/threonine-protein kinase PBS1-like"/>
    <property type="match status" value="1"/>
</dbReference>
<dbReference type="InterPro" id="IPR036426">
    <property type="entry name" value="Bulb-type_lectin_dom_sf"/>
</dbReference>
<keyword evidence="11 19" id="KW-0472">Membrane</keyword>
<keyword evidence="3" id="KW-0245">EGF-like domain</keyword>
<dbReference type="AlphaFoldDB" id="K3Y2F6"/>
<dbReference type="CDD" id="cd01098">
    <property type="entry name" value="PAN_AP_plant"/>
    <property type="match status" value="1"/>
</dbReference>
<feature type="transmembrane region" description="Helical" evidence="19">
    <location>
        <begin position="471"/>
        <end position="493"/>
    </location>
</feature>
<feature type="domain" description="Protein kinase" evidence="20">
    <location>
        <begin position="528"/>
        <end position="811"/>
    </location>
</feature>
<evidence type="ECO:0000256" key="13">
    <source>
        <dbReference type="ARBA" id="ARBA00023170"/>
    </source>
</evidence>
<evidence type="ECO:0000259" key="20">
    <source>
        <dbReference type="PROSITE" id="PS50011"/>
    </source>
</evidence>
<keyword evidence="2 17" id="KW-0723">Serine/threonine-protein kinase</keyword>
<sequence>MQCKKIWNEFWSLPGGAGVGKALLLLMAVGVAIHGGGARCFASDTISANSGISGSRTVVSKGGNFELGFFSPAGDGSTTTSSPRSYYVGIWYKKAVSQRTPVWVANRAVPVSDPASSQLAVAADGNLVLINEAGKLVWSSNVSSAAGSSNGTVEAVILDTGNLVLRREKGEVLWQSIEHPTDTWLPGVHLGLNKITGDVRALVSWKSSGDPAPGMFTLGIDPNGSSQFFLSWNRTVSFWSSGEWNGDIFAGIPEMTSHDKYDFEFVSDANASYFTYSLQDPTVISRLVLDVSGQARQIMWVPSAGEWMVIWMEPHQLCDVYAVCGAFGVCSEKSEPFCTCPAGFRPASVGDWELGDHSHGCRRNHPLQCDRRNANSSVHGEDDGDAFLLAPGISLPRNPSPAQASSAQDCRLACLRSCDCTAYSYGSRCALWYGGLLNLQRRVDDTAGVDDLYLRLSAMDVPSEGRKRRIVFARVATVVTLVLGLSVIVFVAVRTFRRKQRSITFMQAASEGGNLVAFKYSDVRRATRNFSEKLGGGGFGSVYKGTLPGGGRAAIAVKKLEGRLCVGEKQFWNEVRTIGVIQHVNLVRLRGFCSHGGERLLVYDHMPNGSLDKALFGGAAPALSWPARFRIALGTARGLLYLHEGCRDRIIHCDVKPENILLDGVLVPKVADFGMAKLVGREFSRVLTTARGTVGYLAPEWISGVPVTAKADVYSYGMVLLEIVSGRRNAWGSEDTEQGPSFSGYFPLVAARMVSGGEVLAGLLDERLRGDADVDAGEVERVCRVACWCVQDDEAHRPSMELVVQALEGVVAVDVPPVPRSLQALVEGSGSVMSALTDLF</sequence>
<dbReference type="InterPro" id="IPR011009">
    <property type="entry name" value="Kinase-like_dom_sf"/>
</dbReference>
<feature type="domain" description="Bulb-type lectin" evidence="21">
    <location>
        <begin position="43"/>
        <end position="178"/>
    </location>
</feature>
<keyword evidence="9 17" id="KW-0067">ATP-binding</keyword>
<dbReference type="GO" id="GO:0004674">
    <property type="term" value="F:protein serine/threonine kinase activity"/>
    <property type="evidence" value="ECO:0007669"/>
    <property type="project" value="UniProtKB-KW"/>
</dbReference>
<dbReference type="FunFam" id="1.10.510.10:FF:000537">
    <property type="entry name" value="Putative receptor-like protein kinase"/>
    <property type="match status" value="1"/>
</dbReference>
<dbReference type="PROSITE" id="PS50948">
    <property type="entry name" value="PAN"/>
    <property type="match status" value="1"/>
</dbReference>
<dbReference type="HOGENOM" id="CLU_000288_116_2_1"/>
<proteinExistence type="inferred from homology"/>
<evidence type="ECO:0000256" key="19">
    <source>
        <dbReference type="SAM" id="Phobius"/>
    </source>
</evidence>
<keyword evidence="12" id="KW-1015">Disulfide bond</keyword>
<evidence type="ECO:0000256" key="16">
    <source>
        <dbReference type="ARBA" id="ARBA00048679"/>
    </source>
</evidence>
<evidence type="ECO:0000256" key="4">
    <source>
        <dbReference type="ARBA" id="ARBA00022679"/>
    </source>
</evidence>
<keyword evidence="24" id="KW-1185">Reference proteome</keyword>
<keyword evidence="6" id="KW-0732">Signal</keyword>
<evidence type="ECO:0000256" key="2">
    <source>
        <dbReference type="ARBA" id="ARBA00022527"/>
    </source>
</evidence>
<reference evidence="23" key="2">
    <citation type="submission" date="2018-08" db="UniProtKB">
        <authorList>
            <consortium name="EnsemblPlants"/>
        </authorList>
    </citation>
    <scope>IDENTIFICATION</scope>
    <source>
        <strain evidence="23">Yugu1</strain>
    </source>
</reference>
<dbReference type="InterPro" id="IPR003609">
    <property type="entry name" value="Pan_app"/>
</dbReference>
<evidence type="ECO:0000256" key="6">
    <source>
        <dbReference type="ARBA" id="ARBA00022729"/>
    </source>
</evidence>
<keyword evidence="10 19" id="KW-1133">Transmembrane helix</keyword>
<evidence type="ECO:0000256" key="3">
    <source>
        <dbReference type="ARBA" id="ARBA00022536"/>
    </source>
</evidence>
<dbReference type="Gene3D" id="1.10.510.10">
    <property type="entry name" value="Transferase(Phosphotransferase) domain 1"/>
    <property type="match status" value="1"/>
</dbReference>
<dbReference type="Proteomes" id="UP000004995">
    <property type="component" value="Unassembled WGS sequence"/>
</dbReference>
<name>K3Y2F6_SETIT</name>
<dbReference type="PANTHER" id="PTHR47974">
    <property type="entry name" value="OS07G0415500 PROTEIN"/>
    <property type="match status" value="1"/>
</dbReference>
<evidence type="ECO:0000256" key="5">
    <source>
        <dbReference type="ARBA" id="ARBA00022692"/>
    </source>
</evidence>
<comment type="subcellular location">
    <subcellularLocation>
        <location evidence="1">Membrane</location>
        <topology evidence="1">Single-pass type I membrane protein</topology>
    </subcellularLocation>
</comment>
<dbReference type="PANTHER" id="PTHR47974:SF19">
    <property type="entry name" value="RECEPTOR-LIKE SERINE_THREONINE-PROTEIN KINASE"/>
    <property type="match status" value="1"/>
</dbReference>
<evidence type="ECO:0000256" key="12">
    <source>
        <dbReference type="ARBA" id="ARBA00023157"/>
    </source>
</evidence>
<evidence type="ECO:0000256" key="17">
    <source>
        <dbReference type="PIRNR" id="PIRNR000641"/>
    </source>
</evidence>
<feature type="binding site" evidence="18">
    <location>
        <position position="559"/>
    </location>
    <ligand>
        <name>ATP</name>
        <dbReference type="ChEBI" id="CHEBI:30616"/>
    </ligand>
</feature>
<dbReference type="PROSITE" id="PS00108">
    <property type="entry name" value="PROTEIN_KINASE_ST"/>
    <property type="match status" value="1"/>
</dbReference>
<dbReference type="CDD" id="cd14066">
    <property type="entry name" value="STKc_IRAK"/>
    <property type="match status" value="1"/>
</dbReference>
<reference evidence="24" key="1">
    <citation type="journal article" date="2012" name="Nat. Biotechnol.">
        <title>Reference genome sequence of the model plant Setaria.</title>
        <authorList>
            <person name="Bennetzen J.L."/>
            <person name="Schmutz J."/>
            <person name="Wang H."/>
            <person name="Percifield R."/>
            <person name="Hawkins J."/>
            <person name="Pontaroli A.C."/>
            <person name="Estep M."/>
            <person name="Feng L."/>
            <person name="Vaughn J.N."/>
            <person name="Grimwood J."/>
            <person name="Jenkins J."/>
            <person name="Barry K."/>
            <person name="Lindquist E."/>
            <person name="Hellsten U."/>
            <person name="Deshpande S."/>
            <person name="Wang X."/>
            <person name="Wu X."/>
            <person name="Mitros T."/>
            <person name="Triplett J."/>
            <person name="Yang X."/>
            <person name="Ye C.Y."/>
            <person name="Mauro-Herrera M."/>
            <person name="Wang L."/>
            <person name="Li P."/>
            <person name="Sharma M."/>
            <person name="Sharma R."/>
            <person name="Ronald P.C."/>
            <person name="Panaud O."/>
            <person name="Kellogg E.A."/>
            <person name="Brutnell T.P."/>
            <person name="Doust A.N."/>
            <person name="Tuskan G.A."/>
            <person name="Rokhsar D."/>
            <person name="Devos K.M."/>
        </authorList>
    </citation>
    <scope>NUCLEOTIDE SEQUENCE [LARGE SCALE GENOMIC DNA]</scope>
    <source>
        <strain evidence="24">cv. Yugu1</strain>
    </source>
</reference>
<keyword evidence="14" id="KW-0325">Glycoprotein</keyword>
<dbReference type="InterPro" id="IPR001480">
    <property type="entry name" value="Bulb-type_lectin_dom"/>
</dbReference>
<dbReference type="Pfam" id="PF00954">
    <property type="entry name" value="S_locus_glycop"/>
    <property type="match status" value="1"/>
</dbReference>
<accession>K3Y2F6</accession>
<dbReference type="EnsemblPlants" id="KQL11910">
    <property type="protein sequence ID" value="KQL11910"/>
    <property type="gene ID" value="SETIT_008380mg"/>
</dbReference>
<dbReference type="Pfam" id="PF08276">
    <property type="entry name" value="PAN_2"/>
    <property type="match status" value="1"/>
</dbReference>
<dbReference type="GO" id="GO:0016020">
    <property type="term" value="C:membrane"/>
    <property type="evidence" value="ECO:0007669"/>
    <property type="project" value="UniProtKB-SubCell"/>
</dbReference>
<keyword evidence="4 17" id="KW-0808">Transferase</keyword>
<feature type="domain" description="Apple" evidence="22">
    <location>
        <begin position="369"/>
        <end position="456"/>
    </location>
</feature>
<dbReference type="Pfam" id="PF01453">
    <property type="entry name" value="B_lectin"/>
    <property type="match status" value="1"/>
</dbReference>
<dbReference type="GO" id="GO:0005524">
    <property type="term" value="F:ATP binding"/>
    <property type="evidence" value="ECO:0007669"/>
    <property type="project" value="UniProtKB-UniRule"/>
</dbReference>
<organism evidence="23 24">
    <name type="scientific">Setaria italica</name>
    <name type="common">Foxtail millet</name>
    <name type="synonym">Panicum italicum</name>
    <dbReference type="NCBI Taxonomy" id="4555"/>
    <lineage>
        <taxon>Eukaryota</taxon>
        <taxon>Viridiplantae</taxon>
        <taxon>Streptophyta</taxon>
        <taxon>Embryophyta</taxon>
        <taxon>Tracheophyta</taxon>
        <taxon>Spermatophyta</taxon>
        <taxon>Magnoliopsida</taxon>
        <taxon>Liliopsida</taxon>
        <taxon>Poales</taxon>
        <taxon>Poaceae</taxon>
        <taxon>PACMAD clade</taxon>
        <taxon>Panicoideae</taxon>
        <taxon>Panicodae</taxon>
        <taxon>Paniceae</taxon>
        <taxon>Cenchrinae</taxon>
        <taxon>Setaria</taxon>
    </lineage>
</organism>
<dbReference type="InterPro" id="IPR024171">
    <property type="entry name" value="SRK-like_kinase"/>
</dbReference>
<dbReference type="PIRSF" id="PIRSF000641">
    <property type="entry name" value="SRK"/>
    <property type="match status" value="1"/>
</dbReference>
<keyword evidence="13" id="KW-0675">Receptor</keyword>
<keyword evidence="5 19" id="KW-0812">Transmembrane</keyword>
<dbReference type="CDD" id="cd00028">
    <property type="entry name" value="B_lectin"/>
    <property type="match status" value="1"/>
</dbReference>
<dbReference type="SMART" id="SM00473">
    <property type="entry name" value="PAN_AP"/>
    <property type="match status" value="1"/>
</dbReference>
<evidence type="ECO:0000256" key="15">
    <source>
        <dbReference type="ARBA" id="ARBA00047899"/>
    </source>
</evidence>
<dbReference type="eggNOG" id="ENOG502QUMK">
    <property type="taxonomic scope" value="Eukaryota"/>
</dbReference>
<comment type="catalytic activity">
    <reaction evidence="15 17">
        <text>L-threonyl-[protein] + ATP = O-phospho-L-threonyl-[protein] + ADP + H(+)</text>
        <dbReference type="Rhea" id="RHEA:46608"/>
        <dbReference type="Rhea" id="RHEA-COMP:11060"/>
        <dbReference type="Rhea" id="RHEA-COMP:11605"/>
        <dbReference type="ChEBI" id="CHEBI:15378"/>
        <dbReference type="ChEBI" id="CHEBI:30013"/>
        <dbReference type="ChEBI" id="CHEBI:30616"/>
        <dbReference type="ChEBI" id="CHEBI:61977"/>
        <dbReference type="ChEBI" id="CHEBI:456216"/>
        <dbReference type="EC" id="2.7.11.1"/>
    </reaction>
</comment>
<evidence type="ECO:0000259" key="21">
    <source>
        <dbReference type="PROSITE" id="PS50927"/>
    </source>
</evidence>
<evidence type="ECO:0000256" key="11">
    <source>
        <dbReference type="ARBA" id="ARBA00023136"/>
    </source>
</evidence>
<dbReference type="InterPro" id="IPR000719">
    <property type="entry name" value="Prot_kinase_dom"/>
</dbReference>
<dbReference type="Gene3D" id="2.90.10.10">
    <property type="entry name" value="Bulb-type lectin domain"/>
    <property type="match status" value="1"/>
</dbReference>
<dbReference type="GO" id="GO:0048544">
    <property type="term" value="P:recognition of pollen"/>
    <property type="evidence" value="ECO:0007669"/>
    <property type="project" value="InterPro"/>
</dbReference>
<dbReference type="SUPFAM" id="SSF51110">
    <property type="entry name" value="alpha-D-mannose-specific plant lectins"/>
    <property type="match status" value="1"/>
</dbReference>
<dbReference type="SUPFAM" id="SSF56112">
    <property type="entry name" value="Protein kinase-like (PK-like)"/>
    <property type="match status" value="1"/>
</dbReference>
<gene>
    <name evidence="23" type="primary">LOC105914255</name>
</gene>
<evidence type="ECO:0000259" key="22">
    <source>
        <dbReference type="PROSITE" id="PS50948"/>
    </source>
</evidence>
<evidence type="ECO:0000313" key="24">
    <source>
        <dbReference type="Proteomes" id="UP000004995"/>
    </source>
</evidence>
<comment type="catalytic activity">
    <reaction evidence="16 17">
        <text>L-seryl-[protein] + ATP = O-phospho-L-seryl-[protein] + ADP + H(+)</text>
        <dbReference type="Rhea" id="RHEA:17989"/>
        <dbReference type="Rhea" id="RHEA-COMP:9863"/>
        <dbReference type="Rhea" id="RHEA-COMP:11604"/>
        <dbReference type="ChEBI" id="CHEBI:15378"/>
        <dbReference type="ChEBI" id="CHEBI:29999"/>
        <dbReference type="ChEBI" id="CHEBI:30616"/>
        <dbReference type="ChEBI" id="CHEBI:83421"/>
        <dbReference type="ChEBI" id="CHEBI:456216"/>
        <dbReference type="EC" id="2.7.11.1"/>
    </reaction>
</comment>
<dbReference type="PROSITE" id="PS50011">
    <property type="entry name" value="PROTEIN_KINASE_DOM"/>
    <property type="match status" value="1"/>
</dbReference>
<dbReference type="Gramene" id="KQL11910">
    <property type="protein sequence ID" value="KQL11910"/>
    <property type="gene ID" value="SETIT_008380mg"/>
</dbReference>
<dbReference type="InParanoid" id="K3Y2F6"/>
<dbReference type="EMBL" id="AGNK02002659">
    <property type="status" value="NOT_ANNOTATED_CDS"/>
    <property type="molecule type" value="Genomic_DNA"/>
</dbReference>
<keyword evidence="7 17" id="KW-0547">Nucleotide-binding</keyword>
<dbReference type="GO" id="GO:0051707">
    <property type="term" value="P:response to other organism"/>
    <property type="evidence" value="ECO:0007669"/>
    <property type="project" value="UniProtKB-ARBA"/>
</dbReference>
<dbReference type="PROSITE" id="PS00107">
    <property type="entry name" value="PROTEIN_KINASE_ATP"/>
    <property type="match status" value="1"/>
</dbReference>
<evidence type="ECO:0000256" key="18">
    <source>
        <dbReference type="PROSITE-ProRule" id="PRU10141"/>
    </source>
</evidence>
<evidence type="ECO:0000256" key="8">
    <source>
        <dbReference type="ARBA" id="ARBA00022777"/>
    </source>
</evidence>
<dbReference type="PROSITE" id="PS50927">
    <property type="entry name" value="BULB_LECTIN"/>
    <property type="match status" value="1"/>
</dbReference>
<dbReference type="EC" id="2.7.11.1" evidence="17"/>
<dbReference type="SMART" id="SM00220">
    <property type="entry name" value="S_TKc"/>
    <property type="match status" value="1"/>
</dbReference>
<dbReference type="OMA" id="GAFAVCD"/>
<dbReference type="SMART" id="SM00108">
    <property type="entry name" value="B_lectin"/>
    <property type="match status" value="1"/>
</dbReference>
<protein>
    <recommendedName>
        <fullName evidence="17">Receptor-like serine/threonine-protein kinase</fullName>
        <ecNumber evidence="17">2.7.11.1</ecNumber>
    </recommendedName>
</protein>
<dbReference type="InterPro" id="IPR000858">
    <property type="entry name" value="S_locus_glycoprot_dom"/>
</dbReference>
<evidence type="ECO:0000313" key="23">
    <source>
        <dbReference type="EnsemblPlants" id="KQL11910"/>
    </source>
</evidence>
<evidence type="ECO:0000256" key="14">
    <source>
        <dbReference type="ARBA" id="ARBA00023180"/>
    </source>
</evidence>
<dbReference type="InterPro" id="IPR008271">
    <property type="entry name" value="Ser/Thr_kinase_AS"/>
</dbReference>
<evidence type="ECO:0000256" key="1">
    <source>
        <dbReference type="ARBA" id="ARBA00004479"/>
    </source>
</evidence>